<evidence type="ECO:0000313" key="3">
    <source>
        <dbReference type="Proteomes" id="UP001487740"/>
    </source>
</evidence>
<dbReference type="AlphaFoldDB" id="A0AAW0SV61"/>
<proteinExistence type="predicted"/>
<protein>
    <submittedName>
        <fullName evidence="2">Uncharacterized protein</fullName>
    </submittedName>
</protein>
<comment type="caution">
    <text evidence="2">The sequence shown here is derived from an EMBL/GenBank/DDBJ whole genome shotgun (WGS) entry which is preliminary data.</text>
</comment>
<dbReference type="Proteomes" id="UP001487740">
    <property type="component" value="Unassembled WGS sequence"/>
</dbReference>
<dbReference type="EMBL" id="JARAKH010000043">
    <property type="protein sequence ID" value="KAK8379165.1"/>
    <property type="molecule type" value="Genomic_DNA"/>
</dbReference>
<feature type="region of interest" description="Disordered" evidence="1">
    <location>
        <begin position="60"/>
        <end position="106"/>
    </location>
</feature>
<name>A0AAW0SV61_SCYPA</name>
<feature type="compositionally biased region" description="Polar residues" evidence="1">
    <location>
        <begin position="60"/>
        <end position="72"/>
    </location>
</feature>
<feature type="compositionally biased region" description="Low complexity" evidence="1">
    <location>
        <begin position="82"/>
        <end position="92"/>
    </location>
</feature>
<evidence type="ECO:0000256" key="1">
    <source>
        <dbReference type="SAM" id="MobiDB-lite"/>
    </source>
</evidence>
<reference evidence="2 3" key="1">
    <citation type="submission" date="2023-03" db="EMBL/GenBank/DDBJ databases">
        <title>High-quality genome of Scylla paramamosain provides insights in environmental adaptation.</title>
        <authorList>
            <person name="Zhang L."/>
        </authorList>
    </citation>
    <scope>NUCLEOTIDE SEQUENCE [LARGE SCALE GENOMIC DNA]</scope>
    <source>
        <strain evidence="2">LZ_2023a</strain>
        <tissue evidence="2">Muscle</tissue>
    </source>
</reference>
<organism evidence="2 3">
    <name type="scientific">Scylla paramamosain</name>
    <name type="common">Mud crab</name>
    <dbReference type="NCBI Taxonomy" id="85552"/>
    <lineage>
        <taxon>Eukaryota</taxon>
        <taxon>Metazoa</taxon>
        <taxon>Ecdysozoa</taxon>
        <taxon>Arthropoda</taxon>
        <taxon>Crustacea</taxon>
        <taxon>Multicrustacea</taxon>
        <taxon>Malacostraca</taxon>
        <taxon>Eumalacostraca</taxon>
        <taxon>Eucarida</taxon>
        <taxon>Decapoda</taxon>
        <taxon>Pleocyemata</taxon>
        <taxon>Brachyura</taxon>
        <taxon>Eubrachyura</taxon>
        <taxon>Portunoidea</taxon>
        <taxon>Portunidae</taxon>
        <taxon>Portuninae</taxon>
        <taxon>Scylla</taxon>
    </lineage>
</organism>
<evidence type="ECO:0000313" key="2">
    <source>
        <dbReference type="EMBL" id="KAK8379165.1"/>
    </source>
</evidence>
<sequence length="106" mass="11826">MRLSMSSDAEVRQTVQHILHTLLHRHHNAHYLAKPTSLSGSFIVCLVCQDSLRASLLQPQASCRTGRSQEQRCNGGCKARKQQQQQQQQQEQAGAAGDPGREDLHL</sequence>
<accession>A0AAW0SV61</accession>
<keyword evidence="3" id="KW-1185">Reference proteome</keyword>
<gene>
    <name evidence="2" type="ORF">O3P69_019188</name>
</gene>